<accession>A0A915CSZ8</accession>
<name>A0A915CSZ8_9BILA</name>
<proteinExistence type="predicted"/>
<feature type="region of interest" description="Disordered" evidence="1">
    <location>
        <begin position="387"/>
        <end position="414"/>
    </location>
</feature>
<feature type="region of interest" description="Disordered" evidence="1">
    <location>
        <begin position="15"/>
        <end position="127"/>
    </location>
</feature>
<dbReference type="WBParaSite" id="jg12116">
    <property type="protein sequence ID" value="jg12116"/>
    <property type="gene ID" value="jg12116"/>
</dbReference>
<protein>
    <submittedName>
        <fullName evidence="3">Uncharacterized protein</fullName>
    </submittedName>
</protein>
<feature type="compositionally biased region" description="Low complexity" evidence="1">
    <location>
        <begin position="402"/>
        <end position="414"/>
    </location>
</feature>
<reference evidence="3" key="1">
    <citation type="submission" date="2022-11" db="UniProtKB">
        <authorList>
            <consortium name="WormBaseParasite"/>
        </authorList>
    </citation>
    <scope>IDENTIFICATION</scope>
</reference>
<feature type="region of interest" description="Disordered" evidence="1">
    <location>
        <begin position="632"/>
        <end position="686"/>
    </location>
</feature>
<keyword evidence="2" id="KW-1185">Reference proteome</keyword>
<sequence length="686" mass="76896">MSSWFGSFFRRNSTILEEDDPNLNNQNEEATEGDLSGQPSTSTATSDQFTGVSNMPNLTSEQKEHIREVMQRAERSNLTAKIVMDSRRLKNVQRASSTSPLRDHRKKGRIRPQRGLPPEGEEAGDEDEDLMDIVQMESLPENIEITVGPSCSSYMSSYANSELGSVSDREELMDREDTIPLDDTTELIQDENSLLTEHQPINIARSMQLLSQKIAQWIKSLDEEDDYVTPLAHSGQKTTASKDENGKHLETVQECSAQIELLNEKDCQPLLDYCSFVSLNICILAVSEAQTSSQNYELEQQLEDIARQLVSTVLNRVVQEEWLAHFSCSILEKAVKEVGRHYLTPLQEEEEEVELLSSYTILVETASRLPSPGPSEKIGTKFQTQLEHVDKKGSNQEEGNATCSSNNTQLTSSNTDEVKENIEEEQPNIDISSVPIAMKDQAALEEQVDFTQEDMEHIKRIQRMAKKGLFKPKFKAPTSSIAKKEVDAAKDQPKFTQEKVELTTKEIDRDIIMTGESSFQEVKSPVAESIVVIGAEDIQTPCSSHTSGADQPNPCLESNLFDQQEIENEENSSRTSSADSMNHEEASQEPDMPCSPLKSESIFTQEELEHIDRIRRLAEESSFEQVKYDLPTAVVQKETSRYARSSHSPGAENPPSSYEDLLQPSPSLSDHKKEGTHATTKQNPDK</sequence>
<feature type="compositionally biased region" description="Polar residues" evidence="1">
    <location>
        <begin position="677"/>
        <end position="686"/>
    </location>
</feature>
<evidence type="ECO:0000313" key="2">
    <source>
        <dbReference type="Proteomes" id="UP000887574"/>
    </source>
</evidence>
<feature type="compositionally biased region" description="Polar residues" evidence="1">
    <location>
        <begin position="37"/>
        <end position="60"/>
    </location>
</feature>
<feature type="compositionally biased region" description="Basic residues" evidence="1">
    <location>
        <begin position="103"/>
        <end position="112"/>
    </location>
</feature>
<organism evidence="2 3">
    <name type="scientific">Ditylenchus dipsaci</name>
    <dbReference type="NCBI Taxonomy" id="166011"/>
    <lineage>
        <taxon>Eukaryota</taxon>
        <taxon>Metazoa</taxon>
        <taxon>Ecdysozoa</taxon>
        <taxon>Nematoda</taxon>
        <taxon>Chromadorea</taxon>
        <taxon>Rhabditida</taxon>
        <taxon>Tylenchina</taxon>
        <taxon>Tylenchomorpha</taxon>
        <taxon>Sphaerularioidea</taxon>
        <taxon>Anguinidae</taxon>
        <taxon>Anguininae</taxon>
        <taxon>Ditylenchus</taxon>
    </lineage>
</organism>
<dbReference type="AlphaFoldDB" id="A0A915CSZ8"/>
<evidence type="ECO:0000313" key="3">
    <source>
        <dbReference type="WBParaSite" id="jg12116"/>
    </source>
</evidence>
<evidence type="ECO:0000256" key="1">
    <source>
        <dbReference type="SAM" id="MobiDB-lite"/>
    </source>
</evidence>
<feature type="region of interest" description="Disordered" evidence="1">
    <location>
        <begin position="565"/>
        <end position="605"/>
    </location>
</feature>
<dbReference type="Proteomes" id="UP000887574">
    <property type="component" value="Unplaced"/>
</dbReference>
<feature type="compositionally biased region" description="Basic and acidic residues" evidence="1">
    <location>
        <begin position="61"/>
        <end position="75"/>
    </location>
</feature>